<dbReference type="InterPro" id="IPR001584">
    <property type="entry name" value="Integrase_cat-core"/>
</dbReference>
<dbReference type="NCBIfam" id="NF033546">
    <property type="entry name" value="transpos_IS21"/>
    <property type="match status" value="1"/>
</dbReference>
<dbReference type="EMBL" id="JAQNCK010000058">
    <property type="protein sequence ID" value="MDC0829326.1"/>
    <property type="molecule type" value="Genomic_DNA"/>
</dbReference>
<sequence>MRDLKKILKLRASNKSQRFIADSLKISRNTVSRIFSLADQKQLYWEKAHNMDENQIESYLFGNDTVNLIYQSPDFEKIHKELLKPGVTLQLLWDEYVEQCRSIGKPFYQRSNFYKLYTDYVKKHRLTMHINHKPGDKLMVDWDGKTMEVTDRYTGEITKAYLFVATLPFSMFSYVQACPSMDSKNWIDCHINAFRYYGGVTRLLVPDNLKTGVDSNKKYEDPVLNKSYQEMADHYGTIVIPARIRAPKDKAAVEGTVNTITTSIMAHLRNRTFFSFDELNNAIWIELEKFNDRPFQKREGSRKSVYLEEEKDYMIPLPERDFELSEWKTATVQLNYHIAVDKMNYSVPYEYVGKRVEVRSTKSYIDVYYKRTLVCSHKRLYGRKNQYSTNIDHMPENHQLFTWNGERFKRWAAEIGPHTYQVIESLLNRYKVEEQAYKGCLSLLKLSDKYTATRLENACALAIAHVSKPGYKNIRLILQSGQDMKEKQEPKEENLKYALTRGKEYYENNK</sequence>
<dbReference type="RefSeq" id="WP_195191808.1">
    <property type="nucleotide sequence ID" value="NZ_JADMUL010000058.1"/>
</dbReference>
<dbReference type="PROSITE" id="PS50994">
    <property type="entry name" value="INTEGRASE"/>
    <property type="match status" value="1"/>
</dbReference>
<gene>
    <name evidence="3" type="primary">istA</name>
    <name evidence="3" type="ORF">POG00_11535</name>
</gene>
<dbReference type="AlphaFoldDB" id="A0AAW6FWG7"/>
<reference evidence="3" key="1">
    <citation type="submission" date="2023-01" db="EMBL/GenBank/DDBJ databases">
        <title>Human gut microbiome strain richness.</title>
        <authorList>
            <person name="Chen-Liaw A."/>
        </authorList>
    </citation>
    <scope>NUCLEOTIDE SEQUENCE</scope>
    <source>
        <strain evidence="3">D55st1_G4_D55t1_190419</strain>
    </source>
</reference>
<dbReference type="SUPFAM" id="SSF53098">
    <property type="entry name" value="Ribonuclease H-like"/>
    <property type="match status" value="1"/>
</dbReference>
<dbReference type="Pfam" id="PF22483">
    <property type="entry name" value="Mu-transpos_C_2"/>
    <property type="match status" value="1"/>
</dbReference>
<feature type="domain" description="Integrase catalytic" evidence="2">
    <location>
        <begin position="130"/>
        <end position="311"/>
    </location>
</feature>
<comment type="similarity">
    <text evidence="1">Belongs to the transposase IS21/IS408/IS1162 family.</text>
</comment>
<dbReference type="Gene3D" id="3.30.420.10">
    <property type="entry name" value="Ribonuclease H-like superfamily/Ribonuclease H"/>
    <property type="match status" value="1"/>
</dbReference>
<name>A0AAW6FWG7_9FIRM</name>
<evidence type="ECO:0000313" key="4">
    <source>
        <dbReference type="Proteomes" id="UP001220658"/>
    </source>
</evidence>
<proteinExistence type="inferred from homology"/>
<evidence type="ECO:0000259" key="2">
    <source>
        <dbReference type="PROSITE" id="PS50994"/>
    </source>
</evidence>
<dbReference type="GO" id="GO:0003676">
    <property type="term" value="F:nucleic acid binding"/>
    <property type="evidence" value="ECO:0007669"/>
    <property type="project" value="InterPro"/>
</dbReference>
<accession>A0AAW6FWG7</accession>
<dbReference type="InterPro" id="IPR036397">
    <property type="entry name" value="RNaseH_sf"/>
</dbReference>
<dbReference type="InterPro" id="IPR054353">
    <property type="entry name" value="IstA-like_C"/>
</dbReference>
<dbReference type="InterPro" id="IPR012337">
    <property type="entry name" value="RNaseH-like_sf"/>
</dbReference>
<evidence type="ECO:0000313" key="3">
    <source>
        <dbReference type="EMBL" id="MDC0829326.1"/>
    </source>
</evidence>
<comment type="caution">
    <text evidence="3">The sequence shown here is derived from an EMBL/GenBank/DDBJ whole genome shotgun (WGS) entry which is preliminary data.</text>
</comment>
<protein>
    <submittedName>
        <fullName evidence="3">IS21 family transposase</fullName>
    </submittedName>
</protein>
<evidence type="ECO:0000256" key="1">
    <source>
        <dbReference type="ARBA" id="ARBA00009277"/>
    </source>
</evidence>
<dbReference type="PANTHER" id="PTHR35004">
    <property type="entry name" value="TRANSPOSASE RV3428C-RELATED"/>
    <property type="match status" value="1"/>
</dbReference>
<dbReference type="GO" id="GO:0015074">
    <property type="term" value="P:DNA integration"/>
    <property type="evidence" value="ECO:0007669"/>
    <property type="project" value="InterPro"/>
</dbReference>
<organism evidence="3 4">
    <name type="scientific">Faecalitalea cylindroides</name>
    <dbReference type="NCBI Taxonomy" id="39483"/>
    <lineage>
        <taxon>Bacteria</taxon>
        <taxon>Bacillati</taxon>
        <taxon>Bacillota</taxon>
        <taxon>Erysipelotrichia</taxon>
        <taxon>Erysipelotrichales</taxon>
        <taxon>Erysipelotrichaceae</taxon>
        <taxon>Faecalitalea</taxon>
    </lineage>
</organism>
<dbReference type="Proteomes" id="UP001220658">
    <property type="component" value="Unassembled WGS sequence"/>
</dbReference>
<dbReference type="PANTHER" id="PTHR35004:SF8">
    <property type="entry name" value="TRANSPOSASE RV3428C-RELATED"/>
    <property type="match status" value="1"/>
</dbReference>